<keyword evidence="1 2" id="KW-0238">DNA-binding</keyword>
<dbReference type="Gene3D" id="1.10.357.10">
    <property type="entry name" value="Tetracycline Repressor, domain 2"/>
    <property type="match status" value="1"/>
</dbReference>
<dbReference type="InterPro" id="IPR009057">
    <property type="entry name" value="Homeodomain-like_sf"/>
</dbReference>
<dbReference type="Pfam" id="PF00440">
    <property type="entry name" value="TetR_N"/>
    <property type="match status" value="1"/>
</dbReference>
<evidence type="ECO:0000256" key="1">
    <source>
        <dbReference type="ARBA" id="ARBA00023125"/>
    </source>
</evidence>
<feature type="domain" description="HTH tetR-type" evidence="3">
    <location>
        <begin position="44"/>
        <end position="104"/>
    </location>
</feature>
<feature type="DNA-binding region" description="H-T-H motif" evidence="2">
    <location>
        <begin position="67"/>
        <end position="86"/>
    </location>
</feature>
<comment type="caution">
    <text evidence="4">The sequence shown here is derived from an EMBL/GenBank/DDBJ whole genome shotgun (WGS) entry which is preliminary data.</text>
</comment>
<dbReference type="GO" id="GO:0000976">
    <property type="term" value="F:transcription cis-regulatory region binding"/>
    <property type="evidence" value="ECO:0007669"/>
    <property type="project" value="TreeGrafter"/>
</dbReference>
<name>A0A4V6Q5X1_9ACTN</name>
<evidence type="ECO:0000313" key="4">
    <source>
        <dbReference type="EMBL" id="TDU88923.1"/>
    </source>
</evidence>
<evidence type="ECO:0000259" key="3">
    <source>
        <dbReference type="PROSITE" id="PS50977"/>
    </source>
</evidence>
<dbReference type="Proteomes" id="UP000295151">
    <property type="component" value="Unassembled WGS sequence"/>
</dbReference>
<dbReference type="PANTHER" id="PTHR30055:SF226">
    <property type="entry name" value="HTH-TYPE TRANSCRIPTIONAL REGULATOR PKSA"/>
    <property type="match status" value="1"/>
</dbReference>
<dbReference type="InterPro" id="IPR050109">
    <property type="entry name" value="HTH-type_TetR-like_transc_reg"/>
</dbReference>
<proteinExistence type="predicted"/>
<dbReference type="EMBL" id="SOCE01000001">
    <property type="protein sequence ID" value="TDU88923.1"/>
    <property type="molecule type" value="Genomic_DNA"/>
</dbReference>
<dbReference type="PRINTS" id="PR00455">
    <property type="entry name" value="HTHTETR"/>
</dbReference>
<protein>
    <submittedName>
        <fullName evidence="4">TetR family transcriptional regulator</fullName>
    </submittedName>
</protein>
<sequence>MPSVRGGLLGPARVRTPRSVPPGLEERAAIRLPRSASTNAELREKSRERILAAALEVFAEKGYEAASISDVTERAGVSRGLVTYYFPGKTRLAAELLDRWLDGIAGIIELPGTADERLAGIIDGALMAAASTLPIQRLAISLMMQPGTHPVFAEVEAAKSARLSQVEDAIRSIFAARGAPDPTVEEMLLRATLEGITVKMAIYPSTFPLEAIRHRLYAGYALPTPTTPLPIHSPPPDRLRAH</sequence>
<evidence type="ECO:0000256" key="2">
    <source>
        <dbReference type="PROSITE-ProRule" id="PRU00335"/>
    </source>
</evidence>
<dbReference type="AlphaFoldDB" id="A0A4V6Q5X1"/>
<keyword evidence="5" id="KW-1185">Reference proteome</keyword>
<reference evidence="4 5" key="1">
    <citation type="submission" date="2019-03" db="EMBL/GenBank/DDBJ databases">
        <title>Genomic Encyclopedia of Type Strains, Phase III (KMG-III): the genomes of soil and plant-associated and newly described type strains.</title>
        <authorList>
            <person name="Whitman W."/>
        </authorList>
    </citation>
    <scope>NUCLEOTIDE SEQUENCE [LARGE SCALE GENOMIC DNA]</scope>
    <source>
        <strain evidence="4 5">VKM Ac-2575</strain>
    </source>
</reference>
<dbReference type="SUPFAM" id="SSF46689">
    <property type="entry name" value="Homeodomain-like"/>
    <property type="match status" value="1"/>
</dbReference>
<dbReference type="InterPro" id="IPR001647">
    <property type="entry name" value="HTH_TetR"/>
</dbReference>
<dbReference type="PROSITE" id="PS50977">
    <property type="entry name" value="HTH_TETR_2"/>
    <property type="match status" value="1"/>
</dbReference>
<gene>
    <name evidence="4" type="ORF">EV138_2476</name>
</gene>
<dbReference type="PROSITE" id="PS01081">
    <property type="entry name" value="HTH_TETR_1"/>
    <property type="match status" value="1"/>
</dbReference>
<evidence type="ECO:0000313" key="5">
    <source>
        <dbReference type="Proteomes" id="UP000295151"/>
    </source>
</evidence>
<organism evidence="4 5">
    <name type="scientific">Kribbella voronezhensis</name>
    <dbReference type="NCBI Taxonomy" id="2512212"/>
    <lineage>
        <taxon>Bacteria</taxon>
        <taxon>Bacillati</taxon>
        <taxon>Actinomycetota</taxon>
        <taxon>Actinomycetes</taxon>
        <taxon>Propionibacteriales</taxon>
        <taxon>Kribbellaceae</taxon>
        <taxon>Kribbella</taxon>
    </lineage>
</organism>
<accession>A0A4V6Q5X1</accession>
<dbReference type="GO" id="GO:0003700">
    <property type="term" value="F:DNA-binding transcription factor activity"/>
    <property type="evidence" value="ECO:0007669"/>
    <property type="project" value="TreeGrafter"/>
</dbReference>
<dbReference type="InterPro" id="IPR023772">
    <property type="entry name" value="DNA-bd_HTH_TetR-type_CS"/>
</dbReference>
<dbReference type="PANTHER" id="PTHR30055">
    <property type="entry name" value="HTH-TYPE TRANSCRIPTIONAL REGULATOR RUTR"/>
    <property type="match status" value="1"/>
</dbReference>